<reference evidence="7" key="1">
    <citation type="submission" date="2021-08" db="EMBL/GenBank/DDBJ databases">
        <title>Chromosome-Level Trichoderma cornu-damae using Hi-C Data.</title>
        <authorList>
            <person name="Kim C.S."/>
        </authorList>
    </citation>
    <scope>NUCLEOTIDE SEQUENCE</scope>
    <source>
        <strain evidence="7">KA19-0412C</strain>
    </source>
</reference>
<evidence type="ECO:0000313" key="8">
    <source>
        <dbReference type="Proteomes" id="UP000827724"/>
    </source>
</evidence>
<dbReference type="SUPFAM" id="SSF55770">
    <property type="entry name" value="Profilin (actin-binding protein)"/>
    <property type="match status" value="1"/>
</dbReference>
<evidence type="ECO:0000256" key="6">
    <source>
        <dbReference type="RuleBase" id="RU003909"/>
    </source>
</evidence>
<keyword evidence="8" id="KW-1185">Reference proteome</keyword>
<comment type="caution">
    <text evidence="7">The sequence shown here is derived from an EMBL/GenBank/DDBJ whole genome shotgun (WGS) entry which is preliminary data.</text>
</comment>
<keyword evidence="5" id="KW-0206">Cytoskeleton</keyword>
<keyword evidence="4 6" id="KW-0009">Actin-binding</keyword>
<evidence type="ECO:0000256" key="2">
    <source>
        <dbReference type="ARBA" id="ARBA00010058"/>
    </source>
</evidence>
<dbReference type="Gene3D" id="3.30.450.30">
    <property type="entry name" value="Dynein light chain 2a, cytoplasmic"/>
    <property type="match status" value="1"/>
</dbReference>
<dbReference type="GO" id="GO:0005938">
    <property type="term" value="C:cell cortex"/>
    <property type="evidence" value="ECO:0007669"/>
    <property type="project" value="TreeGrafter"/>
</dbReference>
<organism evidence="7 8">
    <name type="scientific">Trichoderma cornu-damae</name>
    <dbReference type="NCBI Taxonomy" id="654480"/>
    <lineage>
        <taxon>Eukaryota</taxon>
        <taxon>Fungi</taxon>
        <taxon>Dikarya</taxon>
        <taxon>Ascomycota</taxon>
        <taxon>Pezizomycotina</taxon>
        <taxon>Sordariomycetes</taxon>
        <taxon>Hypocreomycetidae</taxon>
        <taxon>Hypocreales</taxon>
        <taxon>Hypocreaceae</taxon>
        <taxon>Trichoderma</taxon>
    </lineage>
</organism>
<dbReference type="PANTHER" id="PTHR11604:SF0">
    <property type="entry name" value="PROFILIN"/>
    <property type="match status" value="1"/>
</dbReference>
<dbReference type="GO" id="GO:0005856">
    <property type="term" value="C:cytoskeleton"/>
    <property type="evidence" value="ECO:0007669"/>
    <property type="project" value="UniProtKB-SubCell"/>
</dbReference>
<dbReference type="InterPro" id="IPR005455">
    <property type="entry name" value="PFN_euk"/>
</dbReference>
<comment type="similarity">
    <text evidence="2 6">Belongs to the profilin family.</text>
</comment>
<dbReference type="GO" id="GO:0003785">
    <property type="term" value="F:actin monomer binding"/>
    <property type="evidence" value="ECO:0007669"/>
    <property type="project" value="TreeGrafter"/>
</dbReference>
<keyword evidence="3" id="KW-0963">Cytoplasm</keyword>
<proteinExistence type="inferred from homology"/>
<dbReference type="EMBL" id="JAIWOZ010000003">
    <property type="protein sequence ID" value="KAH6607674.1"/>
    <property type="molecule type" value="Genomic_DNA"/>
</dbReference>
<dbReference type="InterPro" id="IPR048278">
    <property type="entry name" value="PFN"/>
</dbReference>
<dbReference type="OrthoDB" id="421374at2759"/>
<evidence type="ECO:0000256" key="4">
    <source>
        <dbReference type="ARBA" id="ARBA00023203"/>
    </source>
</evidence>
<dbReference type="Pfam" id="PF00235">
    <property type="entry name" value="Profilin"/>
    <property type="match status" value="1"/>
</dbReference>
<comment type="subcellular location">
    <subcellularLocation>
        <location evidence="1">Cytoplasm</location>
        <location evidence="1">Cytoskeleton</location>
    </subcellularLocation>
</comment>
<dbReference type="SMART" id="SM00392">
    <property type="entry name" value="PROF"/>
    <property type="match status" value="1"/>
</dbReference>
<gene>
    <name evidence="7" type="ORF">Trco_003987</name>
</gene>
<protein>
    <recommendedName>
        <fullName evidence="6">Profilin</fullName>
    </recommendedName>
</protein>
<accession>A0A9P8TXT7</accession>
<dbReference type="AlphaFoldDB" id="A0A9P8TXT7"/>
<dbReference type="InterPro" id="IPR036140">
    <property type="entry name" value="PFN_sf"/>
</dbReference>
<name>A0A9P8TXT7_9HYPO</name>
<evidence type="ECO:0000313" key="7">
    <source>
        <dbReference type="EMBL" id="KAH6607674.1"/>
    </source>
</evidence>
<evidence type="ECO:0000256" key="5">
    <source>
        <dbReference type="ARBA" id="ARBA00023212"/>
    </source>
</evidence>
<sequence>MAVPFGLFRASPANPNPSSADLSDNCSLVATGHITKGAIISIAGDSAWASSPDLTISPAEMKVMADIVAGNQTAIDKTYGEGLYVGGQRYVLTRADDNVYARSGRDGVAITASKAAIVVGIHGETQVAGNATSVVAALADHLKGTGY</sequence>
<dbReference type="PANTHER" id="PTHR11604">
    <property type="entry name" value="PROFILIN"/>
    <property type="match status" value="1"/>
</dbReference>
<dbReference type="Proteomes" id="UP000827724">
    <property type="component" value="Unassembled WGS sequence"/>
</dbReference>
<evidence type="ECO:0000256" key="3">
    <source>
        <dbReference type="ARBA" id="ARBA00022490"/>
    </source>
</evidence>
<dbReference type="CDD" id="cd00148">
    <property type="entry name" value="PROF"/>
    <property type="match status" value="1"/>
</dbReference>
<evidence type="ECO:0000256" key="1">
    <source>
        <dbReference type="ARBA" id="ARBA00004245"/>
    </source>
</evidence>